<gene>
    <name evidence="1" type="ORF">ACCO45_009666</name>
</gene>
<dbReference type="Proteomes" id="UP001638806">
    <property type="component" value="Unassembled WGS sequence"/>
</dbReference>
<keyword evidence="2" id="KW-1185">Reference proteome</keyword>
<dbReference type="EMBL" id="JBGNUJ010000008">
    <property type="protein sequence ID" value="KAL3956820.1"/>
    <property type="molecule type" value="Genomic_DNA"/>
</dbReference>
<evidence type="ECO:0000313" key="1">
    <source>
        <dbReference type="EMBL" id="KAL3956820.1"/>
    </source>
</evidence>
<proteinExistence type="predicted"/>
<sequence>MSQHLSSTTGNRSMARDALENDPSDTQGILATTSFTISHELDNRPNRTYGQQGSAISDTVTTWSLPSTEDGGSHIRSENTAPVRAVDISPIRARNRSRVPASPDIRKILLMNGYPIAYIVLWIPGIANRLAESTGGSPRWLAALQSSTQFVGLANALTYGFNEQLRRQMRKRTSQGKCSRLHD</sequence>
<protein>
    <submittedName>
        <fullName evidence="1">Uncharacterized protein</fullName>
    </submittedName>
</protein>
<reference evidence="1" key="1">
    <citation type="submission" date="2024-12" db="EMBL/GenBank/DDBJ databases">
        <title>Comparative genomics and development of molecular markers within Purpureocillium lilacinum and among Purpureocillium species.</title>
        <authorList>
            <person name="Yeh Z.-Y."/>
            <person name="Ni N.-T."/>
            <person name="Lo P.-H."/>
            <person name="Mushyakhwo K."/>
            <person name="Lin C.-F."/>
            <person name="Nai Y.-S."/>
        </authorList>
    </citation>
    <scope>NUCLEOTIDE SEQUENCE</scope>
    <source>
        <strain evidence="1">NCHU-NPUST-175</strain>
    </source>
</reference>
<accession>A0ACC4DKC8</accession>
<evidence type="ECO:0000313" key="2">
    <source>
        <dbReference type="Proteomes" id="UP001638806"/>
    </source>
</evidence>
<organism evidence="1 2">
    <name type="scientific">Purpureocillium lilacinum</name>
    <name type="common">Paecilomyces lilacinus</name>
    <dbReference type="NCBI Taxonomy" id="33203"/>
    <lineage>
        <taxon>Eukaryota</taxon>
        <taxon>Fungi</taxon>
        <taxon>Dikarya</taxon>
        <taxon>Ascomycota</taxon>
        <taxon>Pezizomycotina</taxon>
        <taxon>Sordariomycetes</taxon>
        <taxon>Hypocreomycetidae</taxon>
        <taxon>Hypocreales</taxon>
        <taxon>Ophiocordycipitaceae</taxon>
        <taxon>Purpureocillium</taxon>
    </lineage>
</organism>
<name>A0ACC4DKC8_PURLI</name>
<comment type="caution">
    <text evidence="1">The sequence shown here is derived from an EMBL/GenBank/DDBJ whole genome shotgun (WGS) entry which is preliminary data.</text>
</comment>